<dbReference type="Pfam" id="PF02410">
    <property type="entry name" value="RsfS"/>
    <property type="match status" value="1"/>
</dbReference>
<dbReference type="Gene3D" id="3.30.460.10">
    <property type="entry name" value="Beta Polymerase, domain 2"/>
    <property type="match status" value="1"/>
</dbReference>
<comment type="similarity">
    <text evidence="1">Belongs to the Iojap/RsfS family.</text>
</comment>
<dbReference type="InterPro" id="IPR004394">
    <property type="entry name" value="Iojap/RsfS/C7orf30"/>
</dbReference>
<dbReference type="AlphaFoldDB" id="A0A553N6C5"/>
<dbReference type="PANTHER" id="PTHR21043:SF0">
    <property type="entry name" value="MITOCHONDRIAL ASSEMBLY OF RIBOSOMAL LARGE SUBUNIT PROTEIN 1"/>
    <property type="match status" value="1"/>
</dbReference>
<keyword evidence="3" id="KW-1185">Reference proteome</keyword>
<dbReference type="PANTHER" id="PTHR21043">
    <property type="entry name" value="IOJAP SUPERFAMILY ORTHOLOG"/>
    <property type="match status" value="1"/>
</dbReference>
<dbReference type="Proteomes" id="UP000318571">
    <property type="component" value="Chromosome 8"/>
</dbReference>
<dbReference type="OMA" id="KYEVITE"/>
<dbReference type="EMBL" id="VCGU01000459">
    <property type="protein sequence ID" value="TRY60982.1"/>
    <property type="molecule type" value="Genomic_DNA"/>
</dbReference>
<dbReference type="STRING" id="6832.A0A553N6C5"/>
<dbReference type="InterPro" id="IPR043519">
    <property type="entry name" value="NT_sf"/>
</dbReference>
<gene>
    <name evidence="2" type="ORF">TCAL_04416</name>
</gene>
<accession>A0A553N6C5</accession>
<evidence type="ECO:0000313" key="3">
    <source>
        <dbReference type="Proteomes" id="UP000318571"/>
    </source>
</evidence>
<sequence>MRFHSDQSEETDLATKSYIKNHPELQKVLADIYKKIDKTDENPRAKFSLRHEEFQDEDAEIIYDVDEERDLKKFRKIDESAKSRPNSIAKETKFRAFDLNRGEQFVFSVEEVVEALRREKCLDICVISIPKDAVMADFMVIATCKTKPQLKGAARFLRKLYKLKKAPTDIVPKTEGLQTESEWLATDFGNVVVHLFLKATREHYDLESLWALGPELDVKASQSEGLEEFLANRNVLKDFEPMPH</sequence>
<dbReference type="NCBIfam" id="TIGR00090">
    <property type="entry name" value="rsfS_iojap_ybeB"/>
    <property type="match status" value="1"/>
</dbReference>
<dbReference type="GO" id="GO:0017148">
    <property type="term" value="P:negative regulation of translation"/>
    <property type="evidence" value="ECO:0007669"/>
    <property type="project" value="TreeGrafter"/>
</dbReference>
<reference evidence="2 3" key="1">
    <citation type="journal article" date="2018" name="Nat. Ecol. Evol.">
        <title>Genomic signatures of mitonuclear coevolution across populations of Tigriopus californicus.</title>
        <authorList>
            <person name="Barreto F.S."/>
            <person name="Watson E.T."/>
            <person name="Lima T.G."/>
            <person name="Willett C.S."/>
            <person name="Edmands S."/>
            <person name="Li W."/>
            <person name="Burton R.S."/>
        </authorList>
    </citation>
    <scope>NUCLEOTIDE SEQUENCE [LARGE SCALE GENOMIC DNA]</scope>
    <source>
        <strain evidence="2 3">San Diego</strain>
    </source>
</reference>
<evidence type="ECO:0008006" key="4">
    <source>
        <dbReference type="Google" id="ProtNLM"/>
    </source>
</evidence>
<organism evidence="2 3">
    <name type="scientific">Tigriopus californicus</name>
    <name type="common">Marine copepod</name>
    <dbReference type="NCBI Taxonomy" id="6832"/>
    <lineage>
        <taxon>Eukaryota</taxon>
        <taxon>Metazoa</taxon>
        <taxon>Ecdysozoa</taxon>
        <taxon>Arthropoda</taxon>
        <taxon>Crustacea</taxon>
        <taxon>Multicrustacea</taxon>
        <taxon>Hexanauplia</taxon>
        <taxon>Copepoda</taxon>
        <taxon>Harpacticoida</taxon>
        <taxon>Harpacticidae</taxon>
        <taxon>Tigriopus</taxon>
    </lineage>
</organism>
<dbReference type="GO" id="GO:0005739">
    <property type="term" value="C:mitochondrion"/>
    <property type="evidence" value="ECO:0007669"/>
    <property type="project" value="TreeGrafter"/>
</dbReference>
<name>A0A553N6C5_TIGCA</name>
<proteinExistence type="inferred from homology"/>
<dbReference type="GO" id="GO:0090071">
    <property type="term" value="P:negative regulation of ribosome biogenesis"/>
    <property type="evidence" value="ECO:0007669"/>
    <property type="project" value="TreeGrafter"/>
</dbReference>
<dbReference type="GO" id="GO:0043023">
    <property type="term" value="F:ribosomal large subunit binding"/>
    <property type="evidence" value="ECO:0007669"/>
    <property type="project" value="TreeGrafter"/>
</dbReference>
<dbReference type="SUPFAM" id="SSF81301">
    <property type="entry name" value="Nucleotidyltransferase"/>
    <property type="match status" value="1"/>
</dbReference>
<evidence type="ECO:0000313" key="2">
    <source>
        <dbReference type="EMBL" id="TRY60982.1"/>
    </source>
</evidence>
<comment type="caution">
    <text evidence="2">The sequence shown here is derived from an EMBL/GenBank/DDBJ whole genome shotgun (WGS) entry which is preliminary data.</text>
</comment>
<dbReference type="HAMAP" id="MF_01477">
    <property type="entry name" value="Iojap_RsfS"/>
    <property type="match status" value="1"/>
</dbReference>
<protein>
    <recommendedName>
        <fullName evidence="4">Ribosomal silencing factor RsfS</fullName>
    </recommendedName>
</protein>
<evidence type="ECO:0000256" key="1">
    <source>
        <dbReference type="ARBA" id="ARBA00010574"/>
    </source>
</evidence>